<dbReference type="GO" id="GO:0003924">
    <property type="term" value="F:GTPase activity"/>
    <property type="evidence" value="ECO:0007669"/>
    <property type="project" value="InterPro"/>
</dbReference>
<dbReference type="InterPro" id="IPR001806">
    <property type="entry name" value="Small_GTPase"/>
</dbReference>
<sequence length="238" mass="25879">MYDTFDNTYQATIGIDFLSKTMYLDDRTVRLQLWDTAGQVIPGGPGAKRGEGRGGKTGGPCFPGLEKGGFRNPGASLGFAVSERRSSDRRADQRRLLHLGTSFLLPGAIPEPDTKLHPGLVRGCCSRTSFINTSQWIDDVRAERGQDVIIVLVGNKTDMSEKRQVTMDEGEKKAKEFDRVLFIETSAKAGYNVKALFRKIAEALPGMDNNGGGAEDKKADHYIKTNPAAQSSESGCAC</sequence>
<evidence type="ECO:0000313" key="4">
    <source>
        <dbReference type="Proteomes" id="UP000673691"/>
    </source>
</evidence>
<keyword evidence="1" id="KW-0547">Nucleotide-binding</keyword>
<proteinExistence type="predicted"/>
<dbReference type="SMART" id="SM00175">
    <property type="entry name" value="RAB"/>
    <property type="match status" value="1"/>
</dbReference>
<evidence type="ECO:0000313" key="3">
    <source>
        <dbReference type="EMBL" id="KAG5457427.1"/>
    </source>
</evidence>
<dbReference type="GO" id="GO:0005525">
    <property type="term" value="F:GTP binding"/>
    <property type="evidence" value="ECO:0007669"/>
    <property type="project" value="UniProtKB-KW"/>
</dbReference>
<protein>
    <submittedName>
        <fullName evidence="3">Rab6-Gtp:gcc185 rab binding domain complex</fullName>
    </submittedName>
</protein>
<dbReference type="InterPro" id="IPR050227">
    <property type="entry name" value="Rab"/>
</dbReference>
<reference evidence="3 4" key="1">
    <citation type="journal article" name="Sci. Rep.">
        <title>Genome-scale phylogenetic analyses confirm Olpidium as the closest living zoosporic fungus to the non-flagellated, terrestrial fungi.</title>
        <authorList>
            <person name="Chang Y."/>
            <person name="Rochon D."/>
            <person name="Sekimoto S."/>
            <person name="Wang Y."/>
            <person name="Chovatia M."/>
            <person name="Sandor L."/>
            <person name="Salamov A."/>
            <person name="Grigoriev I.V."/>
            <person name="Stajich J.E."/>
            <person name="Spatafora J.W."/>
        </authorList>
    </citation>
    <scope>NUCLEOTIDE SEQUENCE [LARGE SCALE GENOMIC DNA]</scope>
    <source>
        <strain evidence="3">S191</strain>
    </source>
</reference>
<accession>A0A8H7ZQQ7</accession>
<dbReference type="Proteomes" id="UP000673691">
    <property type="component" value="Unassembled WGS sequence"/>
</dbReference>
<comment type="caution">
    <text evidence="3">The sequence shown here is derived from an EMBL/GenBank/DDBJ whole genome shotgun (WGS) entry which is preliminary data.</text>
</comment>
<organism evidence="3 4">
    <name type="scientific">Olpidium bornovanus</name>
    <dbReference type="NCBI Taxonomy" id="278681"/>
    <lineage>
        <taxon>Eukaryota</taxon>
        <taxon>Fungi</taxon>
        <taxon>Fungi incertae sedis</taxon>
        <taxon>Olpidiomycota</taxon>
        <taxon>Olpidiomycotina</taxon>
        <taxon>Olpidiomycetes</taxon>
        <taxon>Olpidiales</taxon>
        <taxon>Olpidiaceae</taxon>
        <taxon>Olpidium</taxon>
    </lineage>
</organism>
<keyword evidence="2" id="KW-0342">GTP-binding</keyword>
<dbReference type="PROSITE" id="PS51421">
    <property type="entry name" value="RAS"/>
    <property type="match status" value="1"/>
</dbReference>
<keyword evidence="4" id="KW-1185">Reference proteome</keyword>
<dbReference type="OrthoDB" id="9989112at2759"/>
<gene>
    <name evidence="3" type="ORF">BJ554DRAFT_2563</name>
</gene>
<dbReference type="EMBL" id="JAEFCI010010101">
    <property type="protein sequence ID" value="KAG5457427.1"/>
    <property type="molecule type" value="Genomic_DNA"/>
</dbReference>
<evidence type="ECO:0000256" key="2">
    <source>
        <dbReference type="ARBA" id="ARBA00023134"/>
    </source>
</evidence>
<name>A0A8H7ZQQ7_9FUNG</name>
<dbReference type="InterPro" id="IPR027417">
    <property type="entry name" value="P-loop_NTPase"/>
</dbReference>
<dbReference type="PANTHER" id="PTHR47977">
    <property type="entry name" value="RAS-RELATED PROTEIN RAB"/>
    <property type="match status" value="1"/>
</dbReference>
<dbReference type="SUPFAM" id="SSF52540">
    <property type="entry name" value="P-loop containing nucleoside triphosphate hydrolases"/>
    <property type="match status" value="1"/>
</dbReference>
<dbReference type="AlphaFoldDB" id="A0A8H7ZQQ7"/>
<dbReference type="PROSITE" id="PS51419">
    <property type="entry name" value="RAB"/>
    <property type="match status" value="1"/>
</dbReference>
<dbReference type="Gene3D" id="3.40.50.300">
    <property type="entry name" value="P-loop containing nucleotide triphosphate hydrolases"/>
    <property type="match status" value="2"/>
</dbReference>
<dbReference type="PRINTS" id="PR00449">
    <property type="entry name" value="RASTRNSFRMNG"/>
</dbReference>
<dbReference type="Pfam" id="PF00071">
    <property type="entry name" value="Ras"/>
    <property type="match status" value="2"/>
</dbReference>
<dbReference type="SMART" id="SM00173">
    <property type="entry name" value="RAS"/>
    <property type="match status" value="1"/>
</dbReference>
<evidence type="ECO:0000256" key="1">
    <source>
        <dbReference type="ARBA" id="ARBA00022741"/>
    </source>
</evidence>